<dbReference type="AlphaFoldDB" id="A0A2V1D697"/>
<protein>
    <submittedName>
        <fullName evidence="2">Uncharacterized protein</fullName>
    </submittedName>
</protein>
<keyword evidence="1" id="KW-0472">Membrane</keyword>
<dbReference type="EMBL" id="KZ805617">
    <property type="protein sequence ID" value="PVH93083.1"/>
    <property type="molecule type" value="Genomic_DNA"/>
</dbReference>
<proteinExistence type="predicted"/>
<evidence type="ECO:0000313" key="2">
    <source>
        <dbReference type="EMBL" id="PVH93083.1"/>
    </source>
</evidence>
<accession>A0A2V1D697</accession>
<sequence length="54" mass="5953">MLISVEGCLSLSTLKLVSITCTNNVLALLYFLLFSNALAHFFTRSIFSVPSSLR</sequence>
<keyword evidence="1" id="KW-1133">Transmembrane helix</keyword>
<organism evidence="2 3">
    <name type="scientific">Periconia macrospinosa</name>
    <dbReference type="NCBI Taxonomy" id="97972"/>
    <lineage>
        <taxon>Eukaryota</taxon>
        <taxon>Fungi</taxon>
        <taxon>Dikarya</taxon>
        <taxon>Ascomycota</taxon>
        <taxon>Pezizomycotina</taxon>
        <taxon>Dothideomycetes</taxon>
        <taxon>Pleosporomycetidae</taxon>
        <taxon>Pleosporales</taxon>
        <taxon>Massarineae</taxon>
        <taxon>Periconiaceae</taxon>
        <taxon>Periconia</taxon>
    </lineage>
</organism>
<name>A0A2V1D697_9PLEO</name>
<gene>
    <name evidence="2" type="ORF">DM02DRAFT_697550</name>
</gene>
<dbReference type="Proteomes" id="UP000244855">
    <property type="component" value="Unassembled WGS sequence"/>
</dbReference>
<evidence type="ECO:0000313" key="3">
    <source>
        <dbReference type="Proteomes" id="UP000244855"/>
    </source>
</evidence>
<feature type="transmembrane region" description="Helical" evidence="1">
    <location>
        <begin position="25"/>
        <end position="47"/>
    </location>
</feature>
<evidence type="ECO:0000256" key="1">
    <source>
        <dbReference type="SAM" id="Phobius"/>
    </source>
</evidence>
<keyword evidence="3" id="KW-1185">Reference proteome</keyword>
<keyword evidence="1" id="KW-0812">Transmembrane</keyword>
<reference evidence="2 3" key="1">
    <citation type="journal article" date="2018" name="Sci. Rep.">
        <title>Comparative genomics provides insights into the lifestyle and reveals functional heterogeneity of dark septate endophytic fungi.</title>
        <authorList>
            <person name="Knapp D.G."/>
            <person name="Nemeth J.B."/>
            <person name="Barry K."/>
            <person name="Hainaut M."/>
            <person name="Henrissat B."/>
            <person name="Johnson J."/>
            <person name="Kuo A."/>
            <person name="Lim J.H.P."/>
            <person name="Lipzen A."/>
            <person name="Nolan M."/>
            <person name="Ohm R.A."/>
            <person name="Tamas L."/>
            <person name="Grigoriev I.V."/>
            <person name="Spatafora J.W."/>
            <person name="Nagy L.G."/>
            <person name="Kovacs G.M."/>
        </authorList>
    </citation>
    <scope>NUCLEOTIDE SEQUENCE [LARGE SCALE GENOMIC DNA]</scope>
    <source>
        <strain evidence="2 3">DSE2036</strain>
    </source>
</reference>